<proteinExistence type="predicted"/>
<feature type="transmembrane region" description="Helical" evidence="1">
    <location>
        <begin position="29"/>
        <end position="52"/>
    </location>
</feature>
<evidence type="ECO:0000313" key="3">
    <source>
        <dbReference type="Proteomes" id="UP000838749"/>
    </source>
</evidence>
<keyword evidence="1" id="KW-0472">Membrane</keyword>
<reference evidence="2" key="1">
    <citation type="submission" date="2021-12" db="EMBL/GenBank/DDBJ databases">
        <authorList>
            <person name="Criscuolo A."/>
        </authorList>
    </citation>
    <scope>NUCLEOTIDE SEQUENCE</scope>
    <source>
        <strain evidence="2">CIP111894</strain>
    </source>
</reference>
<comment type="caution">
    <text evidence="2">The sequence shown here is derived from an EMBL/GenBank/DDBJ whole genome shotgun (WGS) entry which is preliminary data.</text>
</comment>
<dbReference type="EMBL" id="CAKMAB010000008">
    <property type="protein sequence ID" value="CAH1055771.1"/>
    <property type="molecule type" value="Genomic_DNA"/>
</dbReference>
<name>A0ABN8FKH6_9BACL</name>
<protein>
    <submittedName>
        <fullName evidence="2">Uncharacterized protein</fullName>
    </submittedName>
</protein>
<accession>A0ABN8FKH6</accession>
<keyword evidence="3" id="KW-1185">Reference proteome</keyword>
<evidence type="ECO:0000256" key="1">
    <source>
        <dbReference type="SAM" id="Phobius"/>
    </source>
</evidence>
<organism evidence="2 3">
    <name type="scientific">Paenibacillus pseudetheri</name>
    <dbReference type="NCBI Taxonomy" id="2897682"/>
    <lineage>
        <taxon>Bacteria</taxon>
        <taxon>Bacillati</taxon>
        <taxon>Bacillota</taxon>
        <taxon>Bacilli</taxon>
        <taxon>Bacillales</taxon>
        <taxon>Paenibacillaceae</taxon>
        <taxon>Paenibacillus</taxon>
    </lineage>
</organism>
<evidence type="ECO:0000313" key="2">
    <source>
        <dbReference type="EMBL" id="CAH1055771.1"/>
    </source>
</evidence>
<gene>
    <name evidence="2" type="ORF">PAECIP111894_01923</name>
</gene>
<dbReference type="Proteomes" id="UP000838749">
    <property type="component" value="Unassembled WGS sequence"/>
</dbReference>
<keyword evidence="1" id="KW-0812">Transmembrane</keyword>
<sequence length="69" mass="7997">MAGESDRHSIISMTKPGFFILYGMRKPGYFYFSAMLRVIYFLDTSMLSLLSLKYPFSTKDMIRLTLTPV</sequence>
<keyword evidence="1" id="KW-1133">Transmembrane helix</keyword>